<dbReference type="Proteomes" id="UP001642464">
    <property type="component" value="Unassembled WGS sequence"/>
</dbReference>
<dbReference type="InterPro" id="IPR042081">
    <property type="entry name" value="RNA_2'-PTrans_C"/>
</dbReference>
<feature type="non-terminal residue" evidence="5">
    <location>
        <position position="644"/>
    </location>
</feature>
<dbReference type="Pfam" id="PF01885">
    <property type="entry name" value="PTS_2-RNA"/>
    <property type="match status" value="1"/>
</dbReference>
<name>A0ABP0RF74_9DINO</name>
<evidence type="ECO:0000256" key="3">
    <source>
        <dbReference type="ARBA" id="ARBA00023027"/>
    </source>
</evidence>
<feature type="region of interest" description="Disordered" evidence="4">
    <location>
        <begin position="548"/>
        <end position="624"/>
    </location>
</feature>
<proteinExistence type="inferred from homology"/>
<evidence type="ECO:0000313" key="5">
    <source>
        <dbReference type="EMBL" id="CAK9099227.1"/>
    </source>
</evidence>
<evidence type="ECO:0000256" key="2">
    <source>
        <dbReference type="ARBA" id="ARBA00022679"/>
    </source>
</evidence>
<comment type="similarity">
    <text evidence="1">Belongs to the KptA/TPT1 family.</text>
</comment>
<feature type="compositionally biased region" description="Basic and acidic residues" evidence="4">
    <location>
        <begin position="573"/>
        <end position="589"/>
    </location>
</feature>
<keyword evidence="2" id="KW-0808">Transferase</keyword>
<feature type="non-terminal residue" evidence="5">
    <location>
        <position position="1"/>
    </location>
</feature>
<comment type="caution">
    <text evidence="5">The sequence shown here is derived from an EMBL/GenBank/DDBJ whole genome shotgun (WGS) entry which is preliminary data.</text>
</comment>
<dbReference type="EMBL" id="CAXAMM010041404">
    <property type="protein sequence ID" value="CAK9099227.1"/>
    <property type="molecule type" value="Genomic_DNA"/>
</dbReference>
<feature type="compositionally biased region" description="Basic and acidic residues" evidence="4">
    <location>
        <begin position="548"/>
        <end position="563"/>
    </location>
</feature>
<protein>
    <submittedName>
        <fullName evidence="5">Probable RNA 2'-phosphotransferase</fullName>
    </submittedName>
</protein>
<dbReference type="Gene3D" id="3.20.170.30">
    <property type="match status" value="1"/>
</dbReference>
<feature type="compositionally biased region" description="Basic and acidic residues" evidence="4">
    <location>
        <begin position="490"/>
        <end position="506"/>
    </location>
</feature>
<sequence>MLLDATPRKLADAAVHWAAQQLLGENLPDKVGVCRLAWEEETERVLMKWLQDNPKQGSAGLVGGKQKNKNKGLPLHEQAMKAMCYVLMRAAGTEECPISEEGWVKWQQLAAHQSCKRFQNWVLLEALDQDKKDRLVAKQDTDGAWWVVAWSGHTQERVVGPAAVVPTEELPALLAHGSYRRHTASIQKKGLVRGDRDVHFHDPEEHAERWRVDLETRIDIDVKKAVDLGCKFRKTGNKVWLCDSTVPPAAIIRITPWDGLPEGRSLEDREDEHGSAASSAKAPMSSAALPIRPKVTGRWGPMPEEEKKPITEEILDVAKGLGSNLPENFEDGLAVDLATRGGAPAAEGVPNAPPPPGDAKGIEYLPPKDLEMITEGDLPRPRRRKVKFGDVHLHLLKAVADADAANWARLKSKTEAEAKAEERAQRVKHYTEAETDYRAGLHDQMLRLELANPVGPRTGVPLVSDHRLKQEIEAGRSVWVARRAQRARERAAQHRQEVDTWSRAEKGPGTGPLLDVDLAEAGKVLDKALHDAAQKDLRTFRADLQNEARREGNWNKRAPDTASRKKIKKQRKREGQGHTKDDAERDRNHAIAHQTAEGSSLAGGLSAPNLSNFDQGLKRSPGDAVEAEWDLDQASGMIFAPLKL</sequence>
<feature type="region of interest" description="Disordered" evidence="4">
    <location>
        <begin position="490"/>
        <end position="514"/>
    </location>
</feature>
<keyword evidence="3" id="KW-0520">NAD</keyword>
<dbReference type="PANTHER" id="PTHR12684">
    <property type="entry name" value="PUTATIVE PHOSPHOTRANSFERASE"/>
    <property type="match status" value="1"/>
</dbReference>
<feature type="compositionally biased region" description="Basic and acidic residues" evidence="4">
    <location>
        <begin position="264"/>
        <end position="274"/>
    </location>
</feature>
<dbReference type="PANTHER" id="PTHR12684:SF2">
    <property type="entry name" value="TRNA 2'-PHOSPHOTRANSFERASE 1"/>
    <property type="match status" value="1"/>
</dbReference>
<dbReference type="SUPFAM" id="SSF56399">
    <property type="entry name" value="ADP-ribosylation"/>
    <property type="match status" value="1"/>
</dbReference>
<evidence type="ECO:0000256" key="4">
    <source>
        <dbReference type="SAM" id="MobiDB-lite"/>
    </source>
</evidence>
<evidence type="ECO:0000313" key="6">
    <source>
        <dbReference type="Proteomes" id="UP001642464"/>
    </source>
</evidence>
<keyword evidence="6" id="KW-1185">Reference proteome</keyword>
<feature type="region of interest" description="Disordered" evidence="4">
    <location>
        <begin position="260"/>
        <end position="286"/>
    </location>
</feature>
<feature type="compositionally biased region" description="Low complexity" evidence="4">
    <location>
        <begin position="275"/>
        <end position="286"/>
    </location>
</feature>
<dbReference type="InterPro" id="IPR002745">
    <property type="entry name" value="Ptrans_KptA/Tpt1"/>
</dbReference>
<reference evidence="5 6" key="1">
    <citation type="submission" date="2024-02" db="EMBL/GenBank/DDBJ databases">
        <authorList>
            <person name="Chen Y."/>
            <person name="Shah S."/>
            <person name="Dougan E. K."/>
            <person name="Thang M."/>
            <person name="Chan C."/>
        </authorList>
    </citation>
    <scope>NUCLEOTIDE SEQUENCE [LARGE SCALE GENOMIC DNA]</scope>
</reference>
<accession>A0ABP0RF74</accession>
<evidence type="ECO:0000256" key="1">
    <source>
        <dbReference type="ARBA" id="ARBA00009836"/>
    </source>
</evidence>
<organism evidence="5 6">
    <name type="scientific">Durusdinium trenchii</name>
    <dbReference type="NCBI Taxonomy" id="1381693"/>
    <lineage>
        <taxon>Eukaryota</taxon>
        <taxon>Sar</taxon>
        <taxon>Alveolata</taxon>
        <taxon>Dinophyceae</taxon>
        <taxon>Suessiales</taxon>
        <taxon>Symbiodiniaceae</taxon>
        <taxon>Durusdinium</taxon>
    </lineage>
</organism>
<gene>
    <name evidence="5" type="ORF">SCF082_LOCUS46479</name>
</gene>